<evidence type="ECO:0000256" key="1">
    <source>
        <dbReference type="ARBA" id="ARBA00023122"/>
    </source>
</evidence>
<accession>A0A843YKU8</accession>
<evidence type="ECO:0000259" key="4">
    <source>
        <dbReference type="PROSITE" id="PS51371"/>
    </source>
</evidence>
<organism evidence="5 6">
    <name type="scientific">Tritonibacter litoralis</name>
    <dbReference type="NCBI Taxonomy" id="2662264"/>
    <lineage>
        <taxon>Bacteria</taxon>
        <taxon>Pseudomonadati</taxon>
        <taxon>Pseudomonadota</taxon>
        <taxon>Alphaproteobacteria</taxon>
        <taxon>Rhodobacterales</taxon>
        <taxon>Paracoccaceae</taxon>
        <taxon>Tritonibacter</taxon>
    </lineage>
</organism>
<dbReference type="AlphaFoldDB" id="A0A843YKU8"/>
<evidence type="ECO:0000313" key="6">
    <source>
        <dbReference type="Proteomes" id="UP000444174"/>
    </source>
</evidence>
<evidence type="ECO:0000256" key="2">
    <source>
        <dbReference type="PROSITE-ProRule" id="PRU00703"/>
    </source>
</evidence>
<dbReference type="PANTHER" id="PTHR43080">
    <property type="entry name" value="CBS DOMAIN-CONTAINING PROTEIN CBSX3, MITOCHONDRIAL"/>
    <property type="match status" value="1"/>
</dbReference>
<dbReference type="CDD" id="cd04623">
    <property type="entry name" value="CBS_pair_bac_euk"/>
    <property type="match status" value="1"/>
</dbReference>
<feature type="domain" description="CBS" evidence="4">
    <location>
        <begin position="107"/>
        <end position="165"/>
    </location>
</feature>
<dbReference type="InterPro" id="IPR044725">
    <property type="entry name" value="CBSX3_CBS_dom"/>
</dbReference>
<reference evidence="5 6" key="1">
    <citation type="submission" date="2019-10" db="EMBL/GenBank/DDBJ databases">
        <title>Epibacterium sp. nov., isolated from seawater.</title>
        <authorList>
            <person name="Zhang X."/>
            <person name="Li N."/>
        </authorList>
    </citation>
    <scope>NUCLEOTIDE SEQUENCE [LARGE SCALE GENOMIC DNA]</scope>
    <source>
        <strain evidence="5 6">SM1979</strain>
    </source>
</reference>
<evidence type="ECO:0000313" key="5">
    <source>
        <dbReference type="EMBL" id="MQQ09872.1"/>
    </source>
</evidence>
<evidence type="ECO:0000256" key="3">
    <source>
        <dbReference type="SAM" id="MobiDB-lite"/>
    </source>
</evidence>
<dbReference type="PANTHER" id="PTHR43080:SF2">
    <property type="entry name" value="CBS DOMAIN-CONTAINING PROTEIN"/>
    <property type="match status" value="1"/>
</dbReference>
<keyword evidence="1 2" id="KW-0129">CBS domain</keyword>
<dbReference type="Proteomes" id="UP000444174">
    <property type="component" value="Unassembled WGS sequence"/>
</dbReference>
<name>A0A843YKU8_9RHOB</name>
<feature type="region of interest" description="Disordered" evidence="3">
    <location>
        <begin position="1"/>
        <end position="24"/>
    </location>
</feature>
<sequence>MPTSYQAPMAGDKAKQASSSQSIENNMQTEAVRIKHLLAQKDQTVITIAETDTLPAAVQILRDKRIGALVVTNSDGDLTGILSERDIVRKLAETPGQTLPQTVAENMTRDVVTCGTQDTLVEVLRSMSEGRFRHMPVVEAGMLKGMVTIGDVVNYRLNELEHEALQLKQLIVG</sequence>
<dbReference type="InterPro" id="IPR000644">
    <property type="entry name" value="CBS_dom"/>
</dbReference>
<dbReference type="InterPro" id="IPR051257">
    <property type="entry name" value="Diverse_CBS-Domain"/>
</dbReference>
<keyword evidence="6" id="KW-1185">Reference proteome</keyword>
<dbReference type="InterPro" id="IPR046342">
    <property type="entry name" value="CBS_dom_sf"/>
</dbReference>
<dbReference type="SMART" id="SM00116">
    <property type="entry name" value="CBS"/>
    <property type="match status" value="2"/>
</dbReference>
<dbReference type="RefSeq" id="WP_153216839.1">
    <property type="nucleotide sequence ID" value="NZ_WIBF01000010.1"/>
</dbReference>
<dbReference type="Pfam" id="PF00571">
    <property type="entry name" value="CBS"/>
    <property type="match status" value="2"/>
</dbReference>
<protein>
    <submittedName>
        <fullName evidence="5">CBS domain-containing protein</fullName>
    </submittedName>
</protein>
<gene>
    <name evidence="5" type="ORF">GFB49_15510</name>
</gene>
<comment type="caution">
    <text evidence="5">The sequence shown here is derived from an EMBL/GenBank/DDBJ whole genome shotgun (WGS) entry which is preliminary data.</text>
</comment>
<dbReference type="EMBL" id="WIBF01000010">
    <property type="protein sequence ID" value="MQQ09872.1"/>
    <property type="molecule type" value="Genomic_DNA"/>
</dbReference>
<dbReference type="Gene3D" id="3.10.580.10">
    <property type="entry name" value="CBS-domain"/>
    <property type="match status" value="1"/>
</dbReference>
<dbReference type="PROSITE" id="PS51371">
    <property type="entry name" value="CBS"/>
    <property type="match status" value="2"/>
</dbReference>
<proteinExistence type="predicted"/>
<dbReference type="SUPFAM" id="SSF54631">
    <property type="entry name" value="CBS-domain pair"/>
    <property type="match status" value="1"/>
</dbReference>
<feature type="domain" description="CBS" evidence="4">
    <location>
        <begin position="39"/>
        <end position="98"/>
    </location>
</feature>